<reference evidence="1 2" key="1">
    <citation type="submission" date="2019-03" db="EMBL/GenBank/DDBJ databases">
        <title>Genomic Encyclopedia of Type Strains, Phase IV (KMG-IV): sequencing the most valuable type-strain genomes for metagenomic binning, comparative biology and taxonomic classification.</title>
        <authorList>
            <person name="Goeker M."/>
        </authorList>
    </citation>
    <scope>NUCLEOTIDE SEQUENCE [LARGE SCALE GENOMIC DNA]</scope>
    <source>
        <strain evidence="1 2">DSM 18063</strain>
    </source>
</reference>
<protein>
    <submittedName>
        <fullName evidence="1">Uncharacterized protein</fullName>
    </submittedName>
</protein>
<name>A0A4R2PPM6_9RHOB</name>
<comment type="caution">
    <text evidence="1">The sequence shown here is derived from an EMBL/GenBank/DDBJ whole genome shotgun (WGS) entry which is preliminary data.</text>
</comment>
<keyword evidence="2" id="KW-1185">Reference proteome</keyword>
<evidence type="ECO:0000313" key="1">
    <source>
        <dbReference type="EMBL" id="TCP37597.1"/>
    </source>
</evidence>
<proteinExistence type="predicted"/>
<dbReference type="AlphaFoldDB" id="A0A4R2PPM6"/>
<dbReference type="EMBL" id="SLXP01000026">
    <property type="protein sequence ID" value="TCP37597.1"/>
    <property type="molecule type" value="Genomic_DNA"/>
</dbReference>
<organism evidence="1 2">
    <name type="scientific">Rhodovulum marinum</name>
    <dbReference type="NCBI Taxonomy" id="320662"/>
    <lineage>
        <taxon>Bacteria</taxon>
        <taxon>Pseudomonadati</taxon>
        <taxon>Pseudomonadota</taxon>
        <taxon>Alphaproteobacteria</taxon>
        <taxon>Rhodobacterales</taxon>
        <taxon>Paracoccaceae</taxon>
        <taxon>Rhodovulum</taxon>
    </lineage>
</organism>
<dbReference type="Proteomes" id="UP000294835">
    <property type="component" value="Unassembled WGS sequence"/>
</dbReference>
<gene>
    <name evidence="1" type="ORF">EV662_12611</name>
</gene>
<sequence length="102" mass="11817">MAESLEFKMGSLTRPKIVLPYQNELQIARQCGCFCQAIGEIMPDQALCLDNRPKGLPTSYRAFTNYHHERLCHIARYRIWVGFQPGHFARLTCPDEVVRFQS</sequence>
<evidence type="ECO:0000313" key="2">
    <source>
        <dbReference type="Proteomes" id="UP000294835"/>
    </source>
</evidence>
<accession>A0A4R2PPM6</accession>